<dbReference type="OrthoDB" id="6370236at2"/>
<evidence type="ECO:0000313" key="2">
    <source>
        <dbReference type="Proteomes" id="UP000071065"/>
    </source>
</evidence>
<accession>A0A142BD88</accession>
<dbReference type="EMBL" id="CP013251">
    <property type="protein sequence ID" value="AMO56714.1"/>
    <property type="molecule type" value="Genomic_DNA"/>
</dbReference>
<dbReference type="Proteomes" id="UP000071065">
    <property type="component" value="Chromosome"/>
</dbReference>
<dbReference type="KEGG" id="emp:EZMO1_2651"/>
<gene>
    <name evidence="1" type="ORF">EZMO1_2651</name>
</gene>
<proteinExistence type="predicted"/>
<sequence>MSASPLEIVELRTGEIVLRRSGDPDAEPLLTLKFSDEAHTCLLDDYLQVAKAMFDAGMLELAEVTSPHHGEEDIGEHRVLH</sequence>
<dbReference type="AlphaFoldDB" id="A0A142BD88"/>
<name>A0A142BD88_9GAMM</name>
<reference evidence="1 2" key="1">
    <citation type="journal article" date="2016" name="Front. Microbiol.">
        <title>Genomic Insight into the Host-Endosymbiont Relationship of Endozoicomonas montiporae CL-33(T) with its Coral Host.</title>
        <authorList>
            <person name="Ding J.-Y."/>
            <person name="Shiu J.-H."/>
            <person name="Chen W.-M."/>
            <person name="Chiang Y.-R."/>
            <person name="Tang S.-L."/>
        </authorList>
    </citation>
    <scope>NUCLEOTIDE SEQUENCE [LARGE SCALE GENOMIC DNA]</scope>
    <source>
        <strain evidence="1 2">CL-33</strain>
    </source>
</reference>
<dbReference type="RefSeq" id="WP_034872884.1">
    <property type="nucleotide sequence ID" value="NZ_CP013251.1"/>
</dbReference>
<evidence type="ECO:0000313" key="1">
    <source>
        <dbReference type="EMBL" id="AMO56714.1"/>
    </source>
</evidence>
<protein>
    <submittedName>
        <fullName evidence="1">Uncharacterized protein</fullName>
    </submittedName>
</protein>
<dbReference type="STRING" id="570277.EZMO1_2651"/>
<organism evidence="1 2">
    <name type="scientific">Endozoicomonas montiporae CL-33</name>
    <dbReference type="NCBI Taxonomy" id="570277"/>
    <lineage>
        <taxon>Bacteria</taxon>
        <taxon>Pseudomonadati</taxon>
        <taxon>Pseudomonadota</taxon>
        <taxon>Gammaproteobacteria</taxon>
        <taxon>Oceanospirillales</taxon>
        <taxon>Endozoicomonadaceae</taxon>
        <taxon>Endozoicomonas</taxon>
    </lineage>
</organism>
<dbReference type="PATRIC" id="fig|570277.3.peg.2854"/>